<dbReference type="EMBL" id="JASJOU010000002">
    <property type="protein sequence ID" value="MDJ1501017.1"/>
    <property type="molecule type" value="Genomic_DNA"/>
</dbReference>
<gene>
    <name evidence="1" type="ORF">QNI22_10175</name>
</gene>
<protein>
    <submittedName>
        <fullName evidence="1">Uncharacterized protein</fullName>
    </submittedName>
</protein>
<evidence type="ECO:0000313" key="1">
    <source>
        <dbReference type="EMBL" id="MDJ1501017.1"/>
    </source>
</evidence>
<accession>A0AAE3UF57</accession>
<keyword evidence="2" id="KW-1185">Reference proteome</keyword>
<dbReference type="RefSeq" id="WP_314510510.1">
    <property type="nucleotide sequence ID" value="NZ_JASJOU010000002.1"/>
</dbReference>
<comment type="caution">
    <text evidence="1">The sequence shown here is derived from an EMBL/GenBank/DDBJ whole genome shotgun (WGS) entry which is preliminary data.</text>
</comment>
<organism evidence="1 2">
    <name type="scientific">Xanthocytophaga agilis</name>
    <dbReference type="NCBI Taxonomy" id="3048010"/>
    <lineage>
        <taxon>Bacteria</taxon>
        <taxon>Pseudomonadati</taxon>
        <taxon>Bacteroidota</taxon>
        <taxon>Cytophagia</taxon>
        <taxon>Cytophagales</taxon>
        <taxon>Rhodocytophagaceae</taxon>
        <taxon>Xanthocytophaga</taxon>
    </lineage>
</organism>
<proteinExistence type="predicted"/>
<dbReference type="Proteomes" id="UP001232063">
    <property type="component" value="Unassembled WGS sequence"/>
</dbReference>
<reference evidence="1" key="1">
    <citation type="submission" date="2023-05" db="EMBL/GenBank/DDBJ databases">
        <authorList>
            <person name="Zhang X."/>
        </authorList>
    </citation>
    <scope>NUCLEOTIDE SEQUENCE</scope>
    <source>
        <strain evidence="1">BD1B2-1</strain>
    </source>
</reference>
<dbReference type="AlphaFoldDB" id="A0AAE3UF57"/>
<sequence length="64" mass="7620">MLEYAKTILDKVSFDRRLFEKELRKAVSNLLREEVQTLKAWCYEKYGQVYAAVLDQCFSRLQIA</sequence>
<evidence type="ECO:0000313" key="2">
    <source>
        <dbReference type="Proteomes" id="UP001232063"/>
    </source>
</evidence>
<name>A0AAE3UF57_9BACT</name>